<evidence type="ECO:0000313" key="1">
    <source>
        <dbReference type="EMBL" id="JAE31079.1"/>
    </source>
</evidence>
<reference evidence="1" key="1">
    <citation type="submission" date="2014-09" db="EMBL/GenBank/DDBJ databases">
        <authorList>
            <person name="Magalhaes I.L.F."/>
            <person name="Oliveira U."/>
            <person name="Santos F.R."/>
            <person name="Vidigal T.H.D.A."/>
            <person name="Brescovit A.D."/>
            <person name="Santos A.J."/>
        </authorList>
    </citation>
    <scope>NUCLEOTIDE SEQUENCE</scope>
    <source>
        <tissue evidence="1">Shoot tissue taken approximately 20 cm above the soil surface</tissue>
    </source>
</reference>
<proteinExistence type="predicted"/>
<organism evidence="1">
    <name type="scientific">Arundo donax</name>
    <name type="common">Giant reed</name>
    <name type="synonym">Donax arundinaceus</name>
    <dbReference type="NCBI Taxonomy" id="35708"/>
    <lineage>
        <taxon>Eukaryota</taxon>
        <taxon>Viridiplantae</taxon>
        <taxon>Streptophyta</taxon>
        <taxon>Embryophyta</taxon>
        <taxon>Tracheophyta</taxon>
        <taxon>Spermatophyta</taxon>
        <taxon>Magnoliopsida</taxon>
        <taxon>Liliopsida</taxon>
        <taxon>Poales</taxon>
        <taxon>Poaceae</taxon>
        <taxon>PACMAD clade</taxon>
        <taxon>Arundinoideae</taxon>
        <taxon>Arundineae</taxon>
        <taxon>Arundo</taxon>
    </lineage>
</organism>
<protein>
    <submittedName>
        <fullName evidence="1">Uncharacterized protein</fullName>
    </submittedName>
</protein>
<sequence>MQPSTHRYFPAPWGTAPRHCPV</sequence>
<dbReference type="AlphaFoldDB" id="A0A0A9H5K9"/>
<reference evidence="1" key="2">
    <citation type="journal article" date="2015" name="Data Brief">
        <title>Shoot transcriptome of the giant reed, Arundo donax.</title>
        <authorList>
            <person name="Barrero R.A."/>
            <person name="Guerrero F.D."/>
            <person name="Moolhuijzen P."/>
            <person name="Goolsby J.A."/>
            <person name="Tidwell J."/>
            <person name="Bellgard S.E."/>
            <person name="Bellgard M.I."/>
        </authorList>
    </citation>
    <scope>NUCLEOTIDE SEQUENCE</scope>
    <source>
        <tissue evidence="1">Shoot tissue taken approximately 20 cm above the soil surface</tissue>
    </source>
</reference>
<name>A0A0A9H5K9_ARUDO</name>
<dbReference type="EMBL" id="GBRH01166817">
    <property type="protein sequence ID" value="JAE31079.1"/>
    <property type="molecule type" value="Transcribed_RNA"/>
</dbReference>
<accession>A0A0A9H5K9</accession>